<evidence type="ECO:0000256" key="1">
    <source>
        <dbReference type="ARBA" id="ARBA00008007"/>
    </source>
</evidence>
<dbReference type="GO" id="GO:0016757">
    <property type="term" value="F:glycosyltransferase activity"/>
    <property type="evidence" value="ECO:0007669"/>
    <property type="project" value="UniProtKB-KW"/>
</dbReference>
<organism evidence="2 3">
    <name type="scientific">Herbihabitans rhizosphaerae</name>
    <dbReference type="NCBI Taxonomy" id="1872711"/>
    <lineage>
        <taxon>Bacteria</taxon>
        <taxon>Bacillati</taxon>
        <taxon>Actinomycetota</taxon>
        <taxon>Actinomycetes</taxon>
        <taxon>Pseudonocardiales</taxon>
        <taxon>Pseudonocardiaceae</taxon>
        <taxon>Herbihabitans</taxon>
    </lineage>
</organism>
<dbReference type="InterPro" id="IPR000836">
    <property type="entry name" value="PRTase_dom"/>
</dbReference>
<evidence type="ECO:0000313" key="2">
    <source>
        <dbReference type="EMBL" id="RZS33994.1"/>
    </source>
</evidence>
<dbReference type="InterPro" id="IPR029057">
    <property type="entry name" value="PRTase-like"/>
</dbReference>
<evidence type="ECO:0000313" key="3">
    <source>
        <dbReference type="Proteomes" id="UP000294257"/>
    </source>
</evidence>
<comment type="caution">
    <text evidence="2">The sequence shown here is derived from an EMBL/GenBank/DDBJ whole genome shotgun (WGS) entry which is preliminary data.</text>
</comment>
<comment type="similarity">
    <text evidence="1">Belongs to the ComF/GntX family.</text>
</comment>
<dbReference type="Gene3D" id="3.40.50.2020">
    <property type="match status" value="1"/>
</dbReference>
<dbReference type="PANTHER" id="PTHR47505">
    <property type="entry name" value="DNA UTILIZATION PROTEIN YHGH"/>
    <property type="match status" value="1"/>
</dbReference>
<dbReference type="RefSeq" id="WP_130347298.1">
    <property type="nucleotide sequence ID" value="NZ_SGWQ01000010.1"/>
</dbReference>
<sequence>MTDLRAPMRLLLDLVLPVRCAGCGRPEHAWCPACHAGVDGPFPVRRRGGPPMYALAAYAGPARRAVLAYKERGRRDLAAPLGRMLGAALPSLPGVQPCAGTWVLVPAPSRPSAARLRGGSHMLRLARHTAATLAESGRAAAVAPALRLHRRTRDSVGLDPAARAANLAGGMLPNPAGCPPPDTSVVVLDDVITTGATAAACVATLARAGVTVTTVLALTVAG</sequence>
<name>A0A4Q7KHH7_9PSEU</name>
<dbReference type="OrthoDB" id="5244859at2"/>
<dbReference type="Proteomes" id="UP000294257">
    <property type="component" value="Unassembled WGS sequence"/>
</dbReference>
<dbReference type="InterPro" id="IPR051910">
    <property type="entry name" value="ComF/GntX_DNA_util-trans"/>
</dbReference>
<dbReference type="AlphaFoldDB" id="A0A4Q7KHH7"/>
<dbReference type="PANTHER" id="PTHR47505:SF1">
    <property type="entry name" value="DNA UTILIZATION PROTEIN YHGH"/>
    <property type="match status" value="1"/>
</dbReference>
<dbReference type="CDD" id="cd06223">
    <property type="entry name" value="PRTases_typeI"/>
    <property type="match status" value="1"/>
</dbReference>
<dbReference type="SUPFAM" id="SSF53271">
    <property type="entry name" value="PRTase-like"/>
    <property type="match status" value="1"/>
</dbReference>
<proteinExistence type="inferred from homology"/>
<protein>
    <submittedName>
        <fullName evidence="2">Putative amidophosphoribosyltransferase</fullName>
    </submittedName>
</protein>
<accession>A0A4Q7KHH7</accession>
<dbReference type="EMBL" id="SGWQ01000010">
    <property type="protein sequence ID" value="RZS33994.1"/>
    <property type="molecule type" value="Genomic_DNA"/>
</dbReference>
<keyword evidence="3" id="KW-1185">Reference proteome</keyword>
<gene>
    <name evidence="2" type="ORF">EV193_110144</name>
</gene>
<reference evidence="2 3" key="1">
    <citation type="submission" date="2019-02" db="EMBL/GenBank/DDBJ databases">
        <title>Genomic Encyclopedia of Type Strains, Phase IV (KMG-IV): sequencing the most valuable type-strain genomes for metagenomic binning, comparative biology and taxonomic classification.</title>
        <authorList>
            <person name="Goeker M."/>
        </authorList>
    </citation>
    <scope>NUCLEOTIDE SEQUENCE [LARGE SCALE GENOMIC DNA]</scope>
    <source>
        <strain evidence="2 3">DSM 101727</strain>
    </source>
</reference>
<keyword evidence="2" id="KW-0808">Transferase</keyword>
<keyword evidence="2" id="KW-0328">Glycosyltransferase</keyword>